<protein>
    <submittedName>
        <fullName evidence="3">DUF58 domain-containing protein</fullName>
    </submittedName>
</protein>
<gene>
    <name evidence="3" type="ORF">V5R04_01935</name>
</gene>
<dbReference type="EMBL" id="CP146203">
    <property type="protein sequence ID" value="XBH22013.1"/>
    <property type="molecule type" value="Genomic_DNA"/>
</dbReference>
<keyword evidence="1" id="KW-0472">Membrane</keyword>
<keyword evidence="1" id="KW-0812">Transmembrane</keyword>
<name>A0AAU7DVZ7_9MICO</name>
<dbReference type="InterPro" id="IPR002881">
    <property type="entry name" value="DUF58"/>
</dbReference>
<keyword evidence="1" id="KW-1133">Transmembrane helix</keyword>
<reference evidence="3" key="1">
    <citation type="submission" date="2024-02" db="EMBL/GenBank/DDBJ databases">
        <title>Tomenella chthoni gen. nov. sp. nov., a member of the family Jonesiaceae isolated from bat guano.</title>
        <authorList>
            <person name="Miller S.L."/>
            <person name="King J."/>
            <person name="Sankaranarayanan K."/>
            <person name="Lawson P.A."/>
        </authorList>
    </citation>
    <scope>NUCLEOTIDE SEQUENCE</scope>
    <source>
        <strain evidence="3">BS-20</strain>
    </source>
</reference>
<accession>A0AAU7DVZ7</accession>
<evidence type="ECO:0000313" key="3">
    <source>
        <dbReference type="EMBL" id="XBH22013.1"/>
    </source>
</evidence>
<proteinExistence type="predicted"/>
<dbReference type="PANTHER" id="PTHR33608:SF3">
    <property type="entry name" value="SLR2013 PROTEIN"/>
    <property type="match status" value="1"/>
</dbReference>
<dbReference type="Pfam" id="PF01882">
    <property type="entry name" value="DUF58"/>
    <property type="match status" value="1"/>
</dbReference>
<sequence length="430" mass="46920">MALSWRPAALMALGLLPGILLVSWLVVILWTMLVLGCIAVDLVLAASPRQISMERTVAHSVRLSQQTEATLVLRNVSKRRAKGLLRDAWQPSAGAATSLHAIDIAPGSAMRLRTALIPTRRGDRYAEHLTLRLFGPLGFAARQLTFDAASKLRVLPEFKSRQHLPSRLARLREMDGQSAVQLRGAGTEFDSLRPYVEGDDVRSIDWRATARASEVTVRTWRPERDRLVVIVVDTSRTSAPRIGDEPRLDTFIESALLMGALASQAGDRVELLAFDRSVRAHISGHTGPELMNAFAHATSGLEPSLIEADWTALVATVRKLVSQRALIVLLSNSDLSSADVGLLPVIGALTKDHTVVLGRVIDPMTAELATLRDNSIEVYDAAAAEREAVELHTAQDILRRRNVTVVPRLPQELAPALADTYLDLKAAGKL</sequence>
<feature type="domain" description="DUF58" evidence="2">
    <location>
        <begin position="192"/>
        <end position="401"/>
    </location>
</feature>
<evidence type="ECO:0000256" key="1">
    <source>
        <dbReference type="SAM" id="Phobius"/>
    </source>
</evidence>
<feature type="transmembrane region" description="Helical" evidence="1">
    <location>
        <begin position="20"/>
        <end position="45"/>
    </location>
</feature>
<evidence type="ECO:0000259" key="2">
    <source>
        <dbReference type="Pfam" id="PF01882"/>
    </source>
</evidence>
<dbReference type="PANTHER" id="PTHR33608">
    <property type="entry name" value="BLL2464 PROTEIN"/>
    <property type="match status" value="1"/>
</dbReference>
<organism evidence="3">
    <name type="scientific">Jonesiaceae bacterium BS-20</name>
    <dbReference type="NCBI Taxonomy" id="3120821"/>
    <lineage>
        <taxon>Bacteria</taxon>
        <taxon>Bacillati</taxon>
        <taxon>Actinomycetota</taxon>
        <taxon>Actinomycetes</taxon>
        <taxon>Micrococcales</taxon>
        <taxon>Jonesiaceae</taxon>
    </lineage>
</organism>
<dbReference type="AlphaFoldDB" id="A0AAU7DVZ7"/>